<evidence type="ECO:0000256" key="12">
    <source>
        <dbReference type="HAMAP-Rule" id="MF_00741"/>
    </source>
</evidence>
<dbReference type="EMBL" id="JBHPBY010000007">
    <property type="protein sequence ID" value="MFC1848776.1"/>
    <property type="molecule type" value="Genomic_DNA"/>
</dbReference>
<dbReference type="EC" id="6.3.3.1" evidence="3 12"/>
<comment type="pathway">
    <text evidence="1 12">Purine metabolism; IMP biosynthesis via de novo pathway; 5-amino-1-(5-phospho-D-ribosyl)imidazole from N(2)-formyl-N(1)-(5-phospho-D-ribosyl)glycinamide: step 2/2.</text>
</comment>
<dbReference type="Proteomes" id="UP001594351">
    <property type="component" value="Unassembled WGS sequence"/>
</dbReference>
<dbReference type="NCBIfam" id="TIGR00878">
    <property type="entry name" value="purM"/>
    <property type="match status" value="1"/>
</dbReference>
<keyword evidence="5 12" id="KW-0436">Ligase</keyword>
<dbReference type="InterPro" id="IPR036676">
    <property type="entry name" value="PurM-like_C_sf"/>
</dbReference>
<comment type="catalytic activity">
    <reaction evidence="11 12">
        <text>2-formamido-N(1)-(5-O-phospho-beta-D-ribosyl)acetamidine + ATP = 5-amino-1-(5-phospho-beta-D-ribosyl)imidazole + ADP + phosphate + H(+)</text>
        <dbReference type="Rhea" id="RHEA:23032"/>
        <dbReference type="ChEBI" id="CHEBI:15378"/>
        <dbReference type="ChEBI" id="CHEBI:30616"/>
        <dbReference type="ChEBI" id="CHEBI:43474"/>
        <dbReference type="ChEBI" id="CHEBI:137981"/>
        <dbReference type="ChEBI" id="CHEBI:147287"/>
        <dbReference type="ChEBI" id="CHEBI:456216"/>
        <dbReference type="EC" id="6.3.3.1"/>
    </reaction>
</comment>
<evidence type="ECO:0000256" key="4">
    <source>
        <dbReference type="ARBA" id="ARBA00020367"/>
    </source>
</evidence>
<dbReference type="InterPro" id="IPR010918">
    <property type="entry name" value="PurM-like_C_dom"/>
</dbReference>
<dbReference type="SUPFAM" id="SSF56042">
    <property type="entry name" value="PurM C-terminal domain-like"/>
    <property type="match status" value="1"/>
</dbReference>
<dbReference type="CDD" id="cd02196">
    <property type="entry name" value="PurM"/>
    <property type="match status" value="1"/>
</dbReference>
<evidence type="ECO:0000259" key="13">
    <source>
        <dbReference type="Pfam" id="PF00586"/>
    </source>
</evidence>
<evidence type="ECO:0000256" key="3">
    <source>
        <dbReference type="ARBA" id="ARBA00013047"/>
    </source>
</evidence>
<feature type="domain" description="PurM-like C-terminal" evidence="14">
    <location>
        <begin position="181"/>
        <end position="344"/>
    </location>
</feature>
<proteinExistence type="inferred from homology"/>
<dbReference type="Pfam" id="PF00586">
    <property type="entry name" value="AIRS"/>
    <property type="match status" value="1"/>
</dbReference>
<name>A0ABV6YRP3_UNCC1</name>
<dbReference type="Pfam" id="PF02769">
    <property type="entry name" value="AIRS_C"/>
    <property type="match status" value="1"/>
</dbReference>
<comment type="similarity">
    <text evidence="2 12">Belongs to the AIR synthase family.</text>
</comment>
<dbReference type="Gene3D" id="3.90.650.10">
    <property type="entry name" value="PurM-like C-terminal domain"/>
    <property type="match status" value="1"/>
</dbReference>
<evidence type="ECO:0000256" key="7">
    <source>
        <dbReference type="ARBA" id="ARBA00022840"/>
    </source>
</evidence>
<accession>A0ABV6YRP3</accession>
<dbReference type="InterPro" id="IPR036921">
    <property type="entry name" value="PurM-like_N_sf"/>
</dbReference>
<evidence type="ECO:0000256" key="1">
    <source>
        <dbReference type="ARBA" id="ARBA00004686"/>
    </source>
</evidence>
<organism evidence="15 16">
    <name type="scientific">candidate division CSSED10-310 bacterium</name>
    <dbReference type="NCBI Taxonomy" id="2855610"/>
    <lineage>
        <taxon>Bacteria</taxon>
        <taxon>Bacteria division CSSED10-310</taxon>
    </lineage>
</organism>
<dbReference type="InterPro" id="IPR016188">
    <property type="entry name" value="PurM-like_N"/>
</dbReference>
<keyword evidence="16" id="KW-1185">Reference proteome</keyword>
<evidence type="ECO:0000256" key="8">
    <source>
        <dbReference type="ARBA" id="ARBA00031908"/>
    </source>
</evidence>
<evidence type="ECO:0000313" key="15">
    <source>
        <dbReference type="EMBL" id="MFC1848776.1"/>
    </source>
</evidence>
<evidence type="ECO:0000259" key="14">
    <source>
        <dbReference type="Pfam" id="PF02769"/>
    </source>
</evidence>
<evidence type="ECO:0000256" key="2">
    <source>
        <dbReference type="ARBA" id="ARBA00010280"/>
    </source>
</evidence>
<keyword evidence="7 12" id="KW-0067">ATP-binding</keyword>
<evidence type="ECO:0000313" key="16">
    <source>
        <dbReference type="Proteomes" id="UP001594351"/>
    </source>
</evidence>
<dbReference type="Gene3D" id="3.30.1330.10">
    <property type="entry name" value="PurM-like, N-terminal domain"/>
    <property type="match status" value="1"/>
</dbReference>
<dbReference type="PANTHER" id="PTHR10520">
    <property type="entry name" value="TRIFUNCTIONAL PURINE BIOSYNTHETIC PROTEIN ADENOSINE-3-RELATED"/>
    <property type="match status" value="1"/>
</dbReference>
<keyword evidence="6 12" id="KW-0547">Nucleotide-binding</keyword>
<gene>
    <name evidence="12 15" type="primary">purM</name>
    <name evidence="15" type="ORF">ACFL27_01090</name>
</gene>
<evidence type="ECO:0000256" key="10">
    <source>
        <dbReference type="ARBA" id="ARBA00033093"/>
    </source>
</evidence>
<feature type="domain" description="PurM-like N-terminal" evidence="13">
    <location>
        <begin position="64"/>
        <end position="169"/>
    </location>
</feature>
<sequence>MKLGQDKSKKLTYQAAGVDIEAAHNTTMHLKKIIKRAQGPEVLRGIGAFGGLFQPDLQAFSEPVLVSSADGIGTKVMVAHAMKKYKNLGFDIVNHCVNDIMAMGARPLFFLDYLAFGKFSADIMTEIITGMVEACSESQCSLLGGETAEMPDLYRAGDFDIAGFIVGLVDKKKMIDGHSLEPDDTLIGIPSNGLHTNGYSLIRKIFFAQDYSRANEQFDQSDELLADALLRPHLSYFPLLDALLNQRLKGIAHITGGGIAGNLGRILPNGCDAVIEWGSWDIPSLFHYIQEQGMISDAEMRKVFNMGIGLILAVAQSAVDDIMAVVQANNLKGCLIGKITAGRAEVKFV</sequence>
<dbReference type="GO" id="GO:0004641">
    <property type="term" value="F:phosphoribosylformylglycinamidine cyclo-ligase activity"/>
    <property type="evidence" value="ECO:0007669"/>
    <property type="project" value="UniProtKB-EC"/>
</dbReference>
<evidence type="ECO:0000256" key="9">
    <source>
        <dbReference type="ARBA" id="ARBA00032931"/>
    </source>
</evidence>
<evidence type="ECO:0000256" key="6">
    <source>
        <dbReference type="ARBA" id="ARBA00022741"/>
    </source>
</evidence>
<comment type="caution">
    <text evidence="15">The sequence shown here is derived from an EMBL/GenBank/DDBJ whole genome shotgun (WGS) entry which is preliminary data.</text>
</comment>
<dbReference type="HAMAP" id="MF_00741">
    <property type="entry name" value="AIRS"/>
    <property type="match status" value="1"/>
</dbReference>
<keyword evidence="12" id="KW-0658">Purine biosynthesis</keyword>
<dbReference type="PANTHER" id="PTHR10520:SF12">
    <property type="entry name" value="TRIFUNCTIONAL PURINE BIOSYNTHETIC PROTEIN ADENOSINE-3"/>
    <property type="match status" value="1"/>
</dbReference>
<reference evidence="15 16" key="1">
    <citation type="submission" date="2024-09" db="EMBL/GenBank/DDBJ databases">
        <title>Laminarin stimulates single cell rates of sulfate reduction while oxygen inhibits transcriptomic activity in coastal marine sediment.</title>
        <authorList>
            <person name="Lindsay M."/>
            <person name="Orcutt B."/>
            <person name="Emerson D."/>
            <person name="Stepanauskas R."/>
            <person name="D'Angelo T."/>
        </authorList>
    </citation>
    <scope>NUCLEOTIDE SEQUENCE [LARGE SCALE GENOMIC DNA]</scope>
    <source>
        <strain evidence="15">SAG AM-311-K15</strain>
    </source>
</reference>
<dbReference type="SUPFAM" id="SSF55326">
    <property type="entry name" value="PurM N-terminal domain-like"/>
    <property type="match status" value="1"/>
</dbReference>
<comment type="subcellular location">
    <subcellularLocation>
        <location evidence="12">Cytoplasm</location>
    </subcellularLocation>
</comment>
<evidence type="ECO:0000256" key="5">
    <source>
        <dbReference type="ARBA" id="ARBA00022598"/>
    </source>
</evidence>
<dbReference type="InterPro" id="IPR004733">
    <property type="entry name" value="PurM_cligase"/>
</dbReference>
<evidence type="ECO:0000256" key="11">
    <source>
        <dbReference type="ARBA" id="ARBA00049057"/>
    </source>
</evidence>
<keyword evidence="12" id="KW-0963">Cytoplasm</keyword>
<protein>
    <recommendedName>
        <fullName evidence="4 12">Phosphoribosylformylglycinamidine cyclo-ligase</fullName>
        <ecNumber evidence="3 12">6.3.3.1</ecNumber>
    </recommendedName>
    <alternativeName>
        <fullName evidence="9 12">AIR synthase</fullName>
    </alternativeName>
    <alternativeName>
        <fullName evidence="10 12">AIRS</fullName>
    </alternativeName>
    <alternativeName>
        <fullName evidence="8 12">Phosphoribosyl-aminoimidazole synthetase</fullName>
    </alternativeName>
</protein>